<feature type="domain" description="PDZ" evidence="2">
    <location>
        <begin position="12"/>
        <end position="81"/>
    </location>
</feature>
<dbReference type="GO" id="GO:0007165">
    <property type="term" value="P:signal transduction"/>
    <property type="evidence" value="ECO:0007669"/>
    <property type="project" value="TreeGrafter"/>
</dbReference>
<evidence type="ECO:0000313" key="3">
    <source>
        <dbReference type="EMBL" id="AKU94215.1"/>
    </source>
</evidence>
<dbReference type="STRING" id="1391654.AKJ09_00879"/>
<dbReference type="SMART" id="SM00228">
    <property type="entry name" value="PDZ"/>
    <property type="match status" value="1"/>
</dbReference>
<sequence>MRIRLAICLGLLLTLGGAACGHATGSIGAILRPREGRLYVVDVPSNMTGARAGLEPGDEIVAIDGREVHDMTREDVINSLRGDVGSTVTLRIRRDDLTREVKVERGPFAK</sequence>
<dbReference type="Gene3D" id="2.30.42.10">
    <property type="match status" value="1"/>
</dbReference>
<feature type="chain" id="PRO_5005465640" description="PDZ domain-containing protein" evidence="1">
    <location>
        <begin position="24"/>
        <end position="110"/>
    </location>
</feature>
<dbReference type="PROSITE" id="PS50106">
    <property type="entry name" value="PDZ"/>
    <property type="match status" value="1"/>
</dbReference>
<feature type="signal peptide" evidence="1">
    <location>
        <begin position="1"/>
        <end position="23"/>
    </location>
</feature>
<evidence type="ECO:0000256" key="1">
    <source>
        <dbReference type="SAM" id="SignalP"/>
    </source>
</evidence>
<dbReference type="SUPFAM" id="SSF50156">
    <property type="entry name" value="PDZ domain-like"/>
    <property type="match status" value="1"/>
</dbReference>
<dbReference type="EMBL" id="CP012333">
    <property type="protein sequence ID" value="AKU94215.1"/>
    <property type="molecule type" value="Genomic_DNA"/>
</dbReference>
<dbReference type="InterPro" id="IPR001478">
    <property type="entry name" value="PDZ"/>
</dbReference>
<dbReference type="PANTHER" id="PTHR32060">
    <property type="entry name" value="TAIL-SPECIFIC PROTEASE"/>
    <property type="match status" value="1"/>
</dbReference>
<evidence type="ECO:0000313" key="4">
    <source>
        <dbReference type="Proteomes" id="UP000064967"/>
    </source>
</evidence>
<dbReference type="GO" id="GO:0030288">
    <property type="term" value="C:outer membrane-bounded periplasmic space"/>
    <property type="evidence" value="ECO:0007669"/>
    <property type="project" value="TreeGrafter"/>
</dbReference>
<dbReference type="AlphaFoldDB" id="A0A0K1PL22"/>
<dbReference type="InterPro" id="IPR036034">
    <property type="entry name" value="PDZ_sf"/>
</dbReference>
<dbReference type="GO" id="GO:0004175">
    <property type="term" value="F:endopeptidase activity"/>
    <property type="evidence" value="ECO:0007669"/>
    <property type="project" value="TreeGrafter"/>
</dbReference>
<keyword evidence="4" id="KW-1185">Reference proteome</keyword>
<dbReference type="PANTHER" id="PTHR32060:SF30">
    <property type="entry name" value="CARBOXY-TERMINAL PROCESSING PROTEASE CTPA"/>
    <property type="match status" value="1"/>
</dbReference>
<organism evidence="3 4">
    <name type="scientific">Labilithrix luteola</name>
    <dbReference type="NCBI Taxonomy" id="1391654"/>
    <lineage>
        <taxon>Bacteria</taxon>
        <taxon>Pseudomonadati</taxon>
        <taxon>Myxococcota</taxon>
        <taxon>Polyangia</taxon>
        <taxon>Polyangiales</taxon>
        <taxon>Labilitrichaceae</taxon>
        <taxon>Labilithrix</taxon>
    </lineage>
</organism>
<keyword evidence="1" id="KW-0732">Signal</keyword>
<evidence type="ECO:0000259" key="2">
    <source>
        <dbReference type="PROSITE" id="PS50106"/>
    </source>
</evidence>
<proteinExistence type="predicted"/>
<name>A0A0K1PL22_9BACT</name>
<dbReference type="Proteomes" id="UP000064967">
    <property type="component" value="Chromosome"/>
</dbReference>
<accession>A0A0K1PL22</accession>
<gene>
    <name evidence="3" type="ORF">AKJ09_00879</name>
</gene>
<reference evidence="3 4" key="1">
    <citation type="submission" date="2015-08" db="EMBL/GenBank/DDBJ databases">
        <authorList>
            <person name="Babu N.S."/>
            <person name="Beckwith C.J."/>
            <person name="Beseler K.G."/>
            <person name="Brison A."/>
            <person name="Carone J.V."/>
            <person name="Caskin T.P."/>
            <person name="Diamond M."/>
            <person name="Durham M.E."/>
            <person name="Foxe J.M."/>
            <person name="Go M."/>
            <person name="Henderson B.A."/>
            <person name="Jones I.B."/>
            <person name="McGettigan J.A."/>
            <person name="Micheletti S.J."/>
            <person name="Nasrallah M.E."/>
            <person name="Ortiz D."/>
            <person name="Piller C.R."/>
            <person name="Privatt S.R."/>
            <person name="Schneider S.L."/>
            <person name="Sharp S."/>
            <person name="Smith T.C."/>
            <person name="Stanton J.D."/>
            <person name="Ullery H.E."/>
            <person name="Wilson R.J."/>
            <person name="Serrano M.G."/>
            <person name="Buck G."/>
            <person name="Lee V."/>
            <person name="Wang Y."/>
            <person name="Carvalho R."/>
            <person name="Voegtly L."/>
            <person name="Shi R."/>
            <person name="Duckworth R."/>
            <person name="Johnson A."/>
            <person name="Loviza R."/>
            <person name="Walstead R."/>
            <person name="Shah Z."/>
            <person name="Kiflezghi M."/>
            <person name="Wade K."/>
            <person name="Ball S.L."/>
            <person name="Bradley K.W."/>
            <person name="Asai D.J."/>
            <person name="Bowman C.A."/>
            <person name="Russell D.A."/>
            <person name="Pope W.H."/>
            <person name="Jacobs-Sera D."/>
            <person name="Hendrix R.W."/>
            <person name="Hatfull G.F."/>
        </authorList>
    </citation>
    <scope>NUCLEOTIDE SEQUENCE [LARGE SCALE GENOMIC DNA]</scope>
    <source>
        <strain evidence="3 4">DSM 27648</strain>
    </source>
</reference>
<protein>
    <recommendedName>
        <fullName evidence="2">PDZ domain-containing protein</fullName>
    </recommendedName>
</protein>
<dbReference type="Pfam" id="PF13180">
    <property type="entry name" value="PDZ_2"/>
    <property type="match status" value="1"/>
</dbReference>
<dbReference type="PROSITE" id="PS51257">
    <property type="entry name" value="PROKAR_LIPOPROTEIN"/>
    <property type="match status" value="1"/>
</dbReference>
<dbReference type="KEGG" id="llu:AKJ09_00879"/>
<dbReference type="RefSeq" id="WP_169927234.1">
    <property type="nucleotide sequence ID" value="NZ_CP012333.1"/>
</dbReference>